<evidence type="ECO:0000256" key="10">
    <source>
        <dbReference type="ARBA" id="ARBA00044501"/>
    </source>
</evidence>
<comment type="catalytic activity">
    <reaction evidence="11">
        <text>Fe(II)-heme o + 2 A + H2O = Fe(II)-heme a + 2 AH2</text>
        <dbReference type="Rhea" id="RHEA:63388"/>
        <dbReference type="ChEBI" id="CHEBI:13193"/>
        <dbReference type="ChEBI" id="CHEBI:15377"/>
        <dbReference type="ChEBI" id="CHEBI:17499"/>
        <dbReference type="ChEBI" id="CHEBI:60530"/>
        <dbReference type="ChEBI" id="CHEBI:61715"/>
        <dbReference type="EC" id="1.17.99.9"/>
    </reaction>
    <physiologicalReaction direction="left-to-right" evidence="11">
        <dbReference type="Rhea" id="RHEA:63389"/>
    </physiologicalReaction>
</comment>
<dbReference type="GO" id="GO:0016653">
    <property type="term" value="F:oxidoreductase activity, acting on NAD(P)H, heme protein as acceptor"/>
    <property type="evidence" value="ECO:0007669"/>
    <property type="project" value="TreeGrafter"/>
</dbReference>
<evidence type="ECO:0000256" key="8">
    <source>
        <dbReference type="ARBA" id="ARBA00023133"/>
    </source>
</evidence>
<dbReference type="GO" id="GO:0005743">
    <property type="term" value="C:mitochondrial inner membrane"/>
    <property type="evidence" value="ECO:0007669"/>
    <property type="project" value="TreeGrafter"/>
</dbReference>
<name>A0A150G0W2_GONPE</name>
<dbReference type="OrthoDB" id="1726137at2759"/>
<keyword evidence="3" id="KW-0812">Transmembrane</keyword>
<dbReference type="STRING" id="33097.A0A150G0W2"/>
<accession>A0A150G0W2</accession>
<organism evidence="12 13">
    <name type="scientific">Gonium pectorale</name>
    <name type="common">Green alga</name>
    <dbReference type="NCBI Taxonomy" id="33097"/>
    <lineage>
        <taxon>Eukaryota</taxon>
        <taxon>Viridiplantae</taxon>
        <taxon>Chlorophyta</taxon>
        <taxon>core chlorophytes</taxon>
        <taxon>Chlorophyceae</taxon>
        <taxon>CS clade</taxon>
        <taxon>Chlamydomonadales</taxon>
        <taxon>Volvocaceae</taxon>
        <taxon>Gonium</taxon>
    </lineage>
</organism>
<keyword evidence="8" id="KW-0350">Heme biosynthesis</keyword>
<keyword evidence="4" id="KW-0479">Metal-binding</keyword>
<comment type="caution">
    <text evidence="12">The sequence shown here is derived from an EMBL/GenBank/DDBJ whole genome shotgun (WGS) entry which is preliminary data.</text>
</comment>
<dbReference type="PANTHER" id="PTHR23289">
    <property type="entry name" value="CYTOCHROME C OXIDASE ASSEMBLY PROTEIN COX15"/>
    <property type="match status" value="1"/>
</dbReference>
<dbReference type="AlphaFoldDB" id="A0A150G0W2"/>
<reference evidence="13" key="1">
    <citation type="journal article" date="2016" name="Nat. Commun.">
        <title>The Gonium pectorale genome demonstrates co-option of cell cycle regulation during the evolution of multicellularity.</title>
        <authorList>
            <person name="Hanschen E.R."/>
            <person name="Marriage T.N."/>
            <person name="Ferris P.J."/>
            <person name="Hamaji T."/>
            <person name="Toyoda A."/>
            <person name="Fujiyama A."/>
            <person name="Neme R."/>
            <person name="Noguchi H."/>
            <person name="Minakuchi Y."/>
            <person name="Suzuki M."/>
            <person name="Kawai-Toyooka H."/>
            <person name="Smith D.R."/>
            <person name="Sparks H."/>
            <person name="Anderson J."/>
            <person name="Bakaric R."/>
            <person name="Luria V."/>
            <person name="Karger A."/>
            <person name="Kirschner M.W."/>
            <person name="Durand P.M."/>
            <person name="Michod R.E."/>
            <person name="Nozaki H."/>
            <person name="Olson B.J."/>
        </authorList>
    </citation>
    <scope>NUCLEOTIDE SEQUENCE [LARGE SCALE GENOMIC DNA]</scope>
    <source>
        <strain evidence="13">NIES-2863</strain>
    </source>
</reference>
<evidence type="ECO:0000256" key="1">
    <source>
        <dbReference type="ARBA" id="ARBA00001970"/>
    </source>
</evidence>
<evidence type="ECO:0000313" key="13">
    <source>
        <dbReference type="Proteomes" id="UP000075714"/>
    </source>
</evidence>
<evidence type="ECO:0000256" key="2">
    <source>
        <dbReference type="ARBA" id="ARBA00004141"/>
    </source>
</evidence>
<comment type="cofactor">
    <cofactor evidence="1">
        <name>heme b</name>
        <dbReference type="ChEBI" id="CHEBI:60344"/>
    </cofactor>
</comment>
<gene>
    <name evidence="12" type="ORF">GPECTOR_88g459</name>
</gene>
<keyword evidence="6" id="KW-0560">Oxidoreductase</keyword>
<dbReference type="GO" id="GO:0006784">
    <property type="term" value="P:heme A biosynthetic process"/>
    <property type="evidence" value="ECO:0007669"/>
    <property type="project" value="InterPro"/>
</dbReference>
<keyword evidence="9" id="KW-0472">Membrane</keyword>
<dbReference type="InterPro" id="IPR003780">
    <property type="entry name" value="COX15/CtaA_fam"/>
</dbReference>
<proteinExistence type="predicted"/>
<keyword evidence="13" id="KW-1185">Reference proteome</keyword>
<dbReference type="Pfam" id="PF02628">
    <property type="entry name" value="COX15-CtaA"/>
    <property type="match status" value="1"/>
</dbReference>
<dbReference type="EMBL" id="LSYV01000089">
    <property type="protein sequence ID" value="KXZ43516.1"/>
    <property type="molecule type" value="Genomic_DNA"/>
</dbReference>
<dbReference type="GO" id="GO:0120547">
    <property type="term" value="F:heme A synthase activity"/>
    <property type="evidence" value="ECO:0007669"/>
    <property type="project" value="UniProtKB-EC"/>
</dbReference>
<dbReference type="InterPro" id="IPR023754">
    <property type="entry name" value="HemeA_Synthase_type2"/>
</dbReference>
<keyword evidence="7" id="KW-0408">Iron</keyword>
<evidence type="ECO:0000256" key="5">
    <source>
        <dbReference type="ARBA" id="ARBA00022989"/>
    </source>
</evidence>
<evidence type="ECO:0000256" key="6">
    <source>
        <dbReference type="ARBA" id="ARBA00023002"/>
    </source>
</evidence>
<dbReference type="PANTHER" id="PTHR23289:SF2">
    <property type="entry name" value="CYTOCHROME C OXIDASE ASSEMBLY PROTEIN COX15 HOMOLOG"/>
    <property type="match status" value="1"/>
</dbReference>
<dbReference type="Proteomes" id="UP000075714">
    <property type="component" value="Unassembled WGS sequence"/>
</dbReference>
<keyword evidence="5" id="KW-1133">Transmembrane helix</keyword>
<evidence type="ECO:0000256" key="7">
    <source>
        <dbReference type="ARBA" id="ARBA00023004"/>
    </source>
</evidence>
<dbReference type="GO" id="GO:0046872">
    <property type="term" value="F:metal ion binding"/>
    <property type="evidence" value="ECO:0007669"/>
    <property type="project" value="UniProtKB-KW"/>
</dbReference>
<comment type="subcellular location">
    <subcellularLocation>
        <location evidence="2">Membrane</location>
        <topology evidence="2">Multi-pass membrane protein</topology>
    </subcellularLocation>
</comment>
<sequence length="118" mass="12608">MASALAAGARGAAATGTATGAAGGWWRHALGLTAQAARAPSASSERVGMLFATGVLARAAAASAPHTLERLGERPPLTEADWQAEFTKYKASPEYQKVHRGMSLEEFKFIYWMEYAHR</sequence>
<evidence type="ECO:0000256" key="11">
    <source>
        <dbReference type="ARBA" id="ARBA00048044"/>
    </source>
</evidence>
<evidence type="ECO:0000256" key="3">
    <source>
        <dbReference type="ARBA" id="ARBA00022692"/>
    </source>
</evidence>
<evidence type="ECO:0000313" key="12">
    <source>
        <dbReference type="EMBL" id="KXZ43516.1"/>
    </source>
</evidence>
<evidence type="ECO:0000256" key="9">
    <source>
        <dbReference type="ARBA" id="ARBA00023136"/>
    </source>
</evidence>
<comment type="pathway">
    <text evidence="10">Porphyrin-containing compound metabolism; heme A biosynthesis; heme A from heme O: step 1/1.</text>
</comment>
<evidence type="ECO:0000256" key="4">
    <source>
        <dbReference type="ARBA" id="ARBA00022723"/>
    </source>
</evidence>
<protein>
    <submittedName>
        <fullName evidence="12">Uncharacterized protein</fullName>
    </submittedName>
</protein>